<name>A0A1L9RGK3_ASPWE</name>
<protein>
    <submittedName>
        <fullName evidence="1">Uncharacterized protein</fullName>
    </submittedName>
</protein>
<dbReference type="AlphaFoldDB" id="A0A1L9RGK3"/>
<evidence type="ECO:0000313" key="2">
    <source>
        <dbReference type="Proteomes" id="UP000184383"/>
    </source>
</evidence>
<dbReference type="OrthoDB" id="6133115at2759"/>
<keyword evidence="2" id="KW-1185">Reference proteome</keyword>
<dbReference type="VEuPathDB" id="FungiDB:ASPWEDRAFT_41937"/>
<organism evidence="1 2">
    <name type="scientific">Aspergillus wentii DTO 134E9</name>
    <dbReference type="NCBI Taxonomy" id="1073089"/>
    <lineage>
        <taxon>Eukaryota</taxon>
        <taxon>Fungi</taxon>
        <taxon>Dikarya</taxon>
        <taxon>Ascomycota</taxon>
        <taxon>Pezizomycotina</taxon>
        <taxon>Eurotiomycetes</taxon>
        <taxon>Eurotiomycetidae</taxon>
        <taxon>Eurotiales</taxon>
        <taxon>Aspergillaceae</taxon>
        <taxon>Aspergillus</taxon>
        <taxon>Aspergillus subgen. Cremei</taxon>
    </lineage>
</organism>
<dbReference type="GeneID" id="63751530"/>
<dbReference type="EMBL" id="KV878213">
    <property type="protein sequence ID" value="OJJ34034.1"/>
    <property type="molecule type" value="Genomic_DNA"/>
</dbReference>
<proteinExistence type="predicted"/>
<sequence>MSDFDFDAFPSPQPPSVIRTVRSIEPSLSGIGGIISTMPMPGVRCPSCTANGAEIWVIPGKDCHVCGTAC</sequence>
<dbReference type="Proteomes" id="UP000184383">
    <property type="component" value="Unassembled WGS sequence"/>
</dbReference>
<reference evidence="2" key="1">
    <citation type="journal article" date="2017" name="Genome Biol.">
        <title>Comparative genomics reveals high biological diversity and specific adaptations in the industrially and medically important fungal genus Aspergillus.</title>
        <authorList>
            <person name="de Vries R.P."/>
            <person name="Riley R."/>
            <person name="Wiebenga A."/>
            <person name="Aguilar-Osorio G."/>
            <person name="Amillis S."/>
            <person name="Uchima C.A."/>
            <person name="Anderluh G."/>
            <person name="Asadollahi M."/>
            <person name="Askin M."/>
            <person name="Barry K."/>
            <person name="Battaglia E."/>
            <person name="Bayram O."/>
            <person name="Benocci T."/>
            <person name="Braus-Stromeyer S.A."/>
            <person name="Caldana C."/>
            <person name="Canovas D."/>
            <person name="Cerqueira G.C."/>
            <person name="Chen F."/>
            <person name="Chen W."/>
            <person name="Choi C."/>
            <person name="Clum A."/>
            <person name="Dos Santos R.A."/>
            <person name="Damasio A.R."/>
            <person name="Diallinas G."/>
            <person name="Emri T."/>
            <person name="Fekete E."/>
            <person name="Flipphi M."/>
            <person name="Freyberg S."/>
            <person name="Gallo A."/>
            <person name="Gournas C."/>
            <person name="Habgood R."/>
            <person name="Hainaut M."/>
            <person name="Harispe M.L."/>
            <person name="Henrissat B."/>
            <person name="Hilden K.S."/>
            <person name="Hope R."/>
            <person name="Hossain A."/>
            <person name="Karabika E."/>
            <person name="Karaffa L."/>
            <person name="Karanyi Z."/>
            <person name="Krasevec N."/>
            <person name="Kuo A."/>
            <person name="Kusch H."/>
            <person name="LaButti K."/>
            <person name="Lagendijk E.L."/>
            <person name="Lapidus A."/>
            <person name="Levasseur A."/>
            <person name="Lindquist E."/>
            <person name="Lipzen A."/>
            <person name="Logrieco A.F."/>
            <person name="MacCabe A."/>
            <person name="Maekelae M.R."/>
            <person name="Malavazi I."/>
            <person name="Melin P."/>
            <person name="Meyer V."/>
            <person name="Mielnichuk N."/>
            <person name="Miskei M."/>
            <person name="Molnar A.P."/>
            <person name="Mule G."/>
            <person name="Ngan C.Y."/>
            <person name="Orejas M."/>
            <person name="Orosz E."/>
            <person name="Ouedraogo J.P."/>
            <person name="Overkamp K.M."/>
            <person name="Park H.-S."/>
            <person name="Perrone G."/>
            <person name="Piumi F."/>
            <person name="Punt P.J."/>
            <person name="Ram A.F."/>
            <person name="Ramon A."/>
            <person name="Rauscher S."/>
            <person name="Record E."/>
            <person name="Riano-Pachon D.M."/>
            <person name="Robert V."/>
            <person name="Roehrig J."/>
            <person name="Ruller R."/>
            <person name="Salamov A."/>
            <person name="Salih N.S."/>
            <person name="Samson R.A."/>
            <person name="Sandor E."/>
            <person name="Sanguinetti M."/>
            <person name="Schuetze T."/>
            <person name="Sepcic K."/>
            <person name="Shelest E."/>
            <person name="Sherlock G."/>
            <person name="Sophianopoulou V."/>
            <person name="Squina F.M."/>
            <person name="Sun H."/>
            <person name="Susca A."/>
            <person name="Todd R.B."/>
            <person name="Tsang A."/>
            <person name="Unkles S.E."/>
            <person name="van de Wiele N."/>
            <person name="van Rossen-Uffink D."/>
            <person name="Oliveira J.V."/>
            <person name="Vesth T.C."/>
            <person name="Visser J."/>
            <person name="Yu J.-H."/>
            <person name="Zhou M."/>
            <person name="Andersen M.R."/>
            <person name="Archer D.B."/>
            <person name="Baker S.E."/>
            <person name="Benoit I."/>
            <person name="Brakhage A.A."/>
            <person name="Braus G.H."/>
            <person name="Fischer R."/>
            <person name="Frisvad J.C."/>
            <person name="Goldman G.H."/>
            <person name="Houbraken J."/>
            <person name="Oakley B."/>
            <person name="Pocsi I."/>
            <person name="Scazzocchio C."/>
            <person name="Seiboth B."/>
            <person name="vanKuyk P.A."/>
            <person name="Wortman J."/>
            <person name="Dyer P.S."/>
            <person name="Grigoriev I.V."/>
        </authorList>
    </citation>
    <scope>NUCLEOTIDE SEQUENCE [LARGE SCALE GENOMIC DNA]</scope>
    <source>
        <strain evidence="2">DTO 134E9</strain>
    </source>
</reference>
<gene>
    <name evidence="1" type="ORF">ASPWEDRAFT_41937</name>
</gene>
<evidence type="ECO:0000313" key="1">
    <source>
        <dbReference type="EMBL" id="OJJ34034.1"/>
    </source>
</evidence>
<dbReference type="RefSeq" id="XP_040687710.1">
    <property type="nucleotide sequence ID" value="XM_040835682.1"/>
</dbReference>
<accession>A0A1L9RGK3</accession>